<dbReference type="Gene3D" id="1.25.40.10">
    <property type="entry name" value="Tetratricopeptide repeat domain"/>
    <property type="match status" value="3"/>
</dbReference>
<dbReference type="Pfam" id="PF01535">
    <property type="entry name" value="PPR"/>
    <property type="match status" value="1"/>
</dbReference>
<dbReference type="Pfam" id="PF13041">
    <property type="entry name" value="PPR_2"/>
    <property type="match status" value="3"/>
</dbReference>
<organism evidence="3 4">
    <name type="scientific">Thalictrum thalictroides</name>
    <name type="common">Rue-anemone</name>
    <name type="synonym">Anemone thalictroides</name>
    <dbReference type="NCBI Taxonomy" id="46969"/>
    <lineage>
        <taxon>Eukaryota</taxon>
        <taxon>Viridiplantae</taxon>
        <taxon>Streptophyta</taxon>
        <taxon>Embryophyta</taxon>
        <taxon>Tracheophyta</taxon>
        <taxon>Spermatophyta</taxon>
        <taxon>Magnoliopsida</taxon>
        <taxon>Ranunculales</taxon>
        <taxon>Ranunculaceae</taxon>
        <taxon>Thalictroideae</taxon>
        <taxon>Thalictrum</taxon>
    </lineage>
</organism>
<reference evidence="3 4" key="1">
    <citation type="submission" date="2020-06" db="EMBL/GenBank/DDBJ databases">
        <title>Transcriptomic and genomic resources for Thalictrum thalictroides and T. hernandezii: Facilitating candidate gene discovery in an emerging model plant lineage.</title>
        <authorList>
            <person name="Arias T."/>
            <person name="Riano-Pachon D.M."/>
            <person name="Di Stilio V.S."/>
        </authorList>
    </citation>
    <scope>NUCLEOTIDE SEQUENCE [LARGE SCALE GENOMIC DNA]</scope>
    <source>
        <strain evidence="4">cv. WT478/WT964</strain>
        <tissue evidence="3">Leaves</tissue>
    </source>
</reference>
<name>A0A7J6VUP8_THATH</name>
<accession>A0A7J6VUP8</accession>
<dbReference type="PANTHER" id="PTHR47926:SF347">
    <property type="entry name" value="PENTATRICOPEPTIDE REPEAT-CONTAINING PROTEIN"/>
    <property type="match status" value="1"/>
</dbReference>
<evidence type="ECO:0000256" key="2">
    <source>
        <dbReference type="PROSITE-ProRule" id="PRU00708"/>
    </source>
</evidence>
<feature type="repeat" description="PPR" evidence="2">
    <location>
        <begin position="167"/>
        <end position="201"/>
    </location>
</feature>
<dbReference type="FunFam" id="1.25.40.10:FF:002589">
    <property type="entry name" value="Pentatricopeptide repeat-containing protein"/>
    <property type="match status" value="1"/>
</dbReference>
<dbReference type="PROSITE" id="PS51375">
    <property type="entry name" value="PPR"/>
    <property type="match status" value="3"/>
</dbReference>
<keyword evidence="1" id="KW-0677">Repeat</keyword>
<dbReference type="PANTHER" id="PTHR47926">
    <property type="entry name" value="PENTATRICOPEPTIDE REPEAT-CONTAINING PROTEIN"/>
    <property type="match status" value="1"/>
</dbReference>
<dbReference type="EMBL" id="JABWDY010026280">
    <property type="protein sequence ID" value="KAF5188819.1"/>
    <property type="molecule type" value="Genomic_DNA"/>
</dbReference>
<evidence type="ECO:0000313" key="3">
    <source>
        <dbReference type="EMBL" id="KAF5188819.1"/>
    </source>
</evidence>
<proteinExistence type="predicted"/>
<sequence>MEYGKKVTKPSCSSLKHLYQIHAHIITSGFHKDGFLISEILRVCALLPFGNLNYARLVLFRELNPKASSWNHVIRAYSKSKSPREALVVYVEMRKSRITPSELTFPFLFKACASLLAVKEGKQIQVHALKFGVSSNVYVQNGLINFYGSCREVNDARRVFDGMLIRTVVSWNSIVTACVENSMFDDSLLLFSDMRGFGFEPDSTTMVILLSACAELGNLSLGRWIHCQVIEKGLLINCQLGTALVDMYAKCGALYYARLVFDRMIERNVWTWSAMILGFAQHGLAQEALKVFEGMKINNVRPNYVTFLGVLCACSHARMVDEGYRVFHDMTHSYGIKPMMTHYGAMVDVLGRSGKLEEAYDFITRMPIDPDPPVWRTLLSACSIHDVTDSTSVGMKVRKRLLELEPERCGNLVMVANMYAEVGSWEEAANVRKVMKDLKLKKMAGESCVEVGGLIHKFFSGDDTRDCCEGIYQSLADRGY</sequence>
<dbReference type="Pfam" id="PF20431">
    <property type="entry name" value="E_motif"/>
    <property type="match status" value="1"/>
</dbReference>
<dbReference type="OrthoDB" id="1928982at2759"/>
<dbReference type="Proteomes" id="UP000554482">
    <property type="component" value="Unassembled WGS sequence"/>
</dbReference>
<dbReference type="AlphaFoldDB" id="A0A7J6VUP8"/>
<gene>
    <name evidence="3" type="ORF">FRX31_021592</name>
</gene>
<dbReference type="NCBIfam" id="TIGR00756">
    <property type="entry name" value="PPR"/>
    <property type="match status" value="4"/>
</dbReference>
<feature type="repeat" description="PPR" evidence="2">
    <location>
        <begin position="66"/>
        <end position="100"/>
    </location>
</feature>
<dbReference type="InterPro" id="IPR011990">
    <property type="entry name" value="TPR-like_helical_dom_sf"/>
</dbReference>
<dbReference type="InterPro" id="IPR046960">
    <property type="entry name" value="PPR_At4g14850-like_plant"/>
</dbReference>
<protein>
    <submittedName>
        <fullName evidence="3">Pentatricopeptide repeat-containing protein</fullName>
    </submittedName>
</protein>
<dbReference type="InterPro" id="IPR046848">
    <property type="entry name" value="E_motif"/>
</dbReference>
<comment type="caution">
    <text evidence="3">The sequence shown here is derived from an EMBL/GenBank/DDBJ whole genome shotgun (WGS) entry which is preliminary data.</text>
</comment>
<dbReference type="GO" id="GO:0003723">
    <property type="term" value="F:RNA binding"/>
    <property type="evidence" value="ECO:0007669"/>
    <property type="project" value="InterPro"/>
</dbReference>
<dbReference type="FunFam" id="1.25.40.10:FF:000470">
    <property type="entry name" value="Pentatricopeptide repeat-containing protein At5g66520"/>
    <property type="match status" value="1"/>
</dbReference>
<dbReference type="InterPro" id="IPR002885">
    <property type="entry name" value="PPR_rpt"/>
</dbReference>
<dbReference type="GO" id="GO:0009451">
    <property type="term" value="P:RNA modification"/>
    <property type="evidence" value="ECO:0007669"/>
    <property type="project" value="InterPro"/>
</dbReference>
<dbReference type="FunFam" id="1.25.40.10:FF:002158">
    <property type="entry name" value="Pentatricopeptide repeat-containing protein"/>
    <property type="match status" value="1"/>
</dbReference>
<feature type="repeat" description="PPR" evidence="2">
    <location>
        <begin position="268"/>
        <end position="302"/>
    </location>
</feature>
<keyword evidence="4" id="KW-1185">Reference proteome</keyword>
<evidence type="ECO:0000313" key="4">
    <source>
        <dbReference type="Proteomes" id="UP000554482"/>
    </source>
</evidence>
<evidence type="ECO:0000256" key="1">
    <source>
        <dbReference type="ARBA" id="ARBA00022737"/>
    </source>
</evidence>